<keyword evidence="4" id="KW-0067">ATP-binding</keyword>
<keyword evidence="10" id="KW-1185">Reference proteome</keyword>
<dbReference type="RefSeq" id="XP_026609095.1">
    <property type="nucleotide sequence ID" value="XM_026743250.1"/>
</dbReference>
<keyword evidence="3" id="KW-0378">Hydrolase</keyword>
<comment type="subcellular location">
    <subcellularLocation>
        <location evidence="1">Nucleus</location>
    </subcellularLocation>
</comment>
<sequence>MAGVQLFRDKFDLKLLITHLSALRIIPPPSFLPSFSQLTQYSWTFRVALEHVAAMVSTLDLDDLDAVTVCSSDDDLDATHPITHAHPSPKPEKITPKLENFSPSPFRSTPGVTRSVPKSSPPDQKIPIDDYLDEKPSDDDSFNEGEAVYKEFKNRKSRKRKRTSTAAAKNKPTKVAAKDAIVGRVPKKREVKGFLPKYMREYGEDVLSDDDLMEDTLPDYLQKRRLQFDRRQEHLQDAGLKLPPDYDQVYFSDDGRLEFLREKPAFRDIKPCAEYKDITLPCSLGIIPAPIAQWLRPYQVDGVAFLHQLFVYQKGGILGDDMGLGKTVQVIAFLTAAYGKTGDERDDKRMRKMRRSEGDLWYPRTLIICPGTLIENWKSELSRWGWWHADAYQGPNKDLVLHAARSGRVEIMITTYTTYLKNRDSVNLIEWDCVIADECHAVKERSSETTKAMNDINALCRIGLTGTAIQNKYEELWTLLNWTNPGKLGPVTTWKSHISEPLKVGQSHDATVQQLRRARLTAKKLVENLLPQFFLRRMKTLIADQLPKKVDRVVFCPLTDTQAEAYENLLSSDIIHYIKTSSMKCDCGSGKKAGWCCQQYLPSGRRWQTYVFPAMQILQKLSNHLAILIPQSTDPFEKQEKDKEMLEIAVPDQWEKLYRTRDSILNYADAEYCGKWKVLRRLLKWWHGNGDKVLVFSHSVRLLKMLQMLFNHTSYNVSYLDGSMPYEDRAKAVADFNSDPRQFVFLISTRAGGVGLNITSANKVVIVDPNWNPSHDLQAQDRAYRIGQTRNVEVFRLISAGTIEEIVYARQIYKQQQANIGYNASSERRYFKGVQEKKDQKGEIFGLQNIFEYQNDNIVLRDIVNKTNVAESKAGVQVMDIELELDDADSEDGPRSRNPDGDDEAMSQLAARIRGEANDDDDSSPFKQESNTPSKHDPVQAILAGAGVEYTHLNNEVVGSSKVEEQLSRQAQLAEDDSIANMQVFCGSQDEVAGSVVAAAFKKNGRHVTFKYNPPEDVMKRQFCSMARRFGFPNATEFALVVEGMTQEERRVCLEKWYRERRQALLEQAAASGNEGSVRS</sequence>
<evidence type="ECO:0008006" key="11">
    <source>
        <dbReference type="Google" id="ProtNLM"/>
    </source>
</evidence>
<name>A0A3D8T5S5_9EURO</name>
<dbReference type="STRING" id="1810919.A0A3D8T5S5"/>
<reference evidence="9 10" key="1">
    <citation type="journal article" date="2018" name="IMA Fungus">
        <title>IMA Genome-F 9: Draft genome sequence of Annulohypoxylon stygium, Aspergillus mulundensis, Berkeleyomyces basicola (syn. Thielaviopsis basicola), Ceratocystis smalleyi, two Cercospora beticola strains, Coleophoma cylindrospora, Fusarium fracticaudum, Phialophora cf. hyalina, and Morchella septimelata.</title>
        <authorList>
            <person name="Wingfield B.D."/>
            <person name="Bills G.F."/>
            <person name="Dong Y."/>
            <person name="Huang W."/>
            <person name="Nel W.J."/>
            <person name="Swalarsk-Parry B.S."/>
            <person name="Vaghefi N."/>
            <person name="Wilken P.M."/>
            <person name="An Z."/>
            <person name="de Beer Z.W."/>
            <person name="De Vos L."/>
            <person name="Chen L."/>
            <person name="Duong T.A."/>
            <person name="Gao Y."/>
            <person name="Hammerbacher A."/>
            <person name="Kikkert J.R."/>
            <person name="Li Y."/>
            <person name="Li H."/>
            <person name="Li K."/>
            <person name="Li Q."/>
            <person name="Liu X."/>
            <person name="Ma X."/>
            <person name="Naidoo K."/>
            <person name="Pethybridge S.J."/>
            <person name="Sun J."/>
            <person name="Steenkamp E.T."/>
            <person name="van der Nest M.A."/>
            <person name="van Wyk S."/>
            <person name="Wingfield M.J."/>
            <person name="Xiong C."/>
            <person name="Yue Q."/>
            <person name="Zhang X."/>
        </authorList>
    </citation>
    <scope>NUCLEOTIDE SEQUENCE [LARGE SCALE GENOMIC DNA]</scope>
    <source>
        <strain evidence="9 10">DSM 5745</strain>
    </source>
</reference>
<evidence type="ECO:0000256" key="1">
    <source>
        <dbReference type="ARBA" id="ARBA00004123"/>
    </source>
</evidence>
<dbReference type="Pfam" id="PF25806">
    <property type="entry name" value="RHH_ERCC6L2"/>
    <property type="match status" value="1"/>
</dbReference>
<dbReference type="SUPFAM" id="SSF52540">
    <property type="entry name" value="P-loop containing nucleoside triphosphate hydrolases"/>
    <property type="match status" value="2"/>
</dbReference>
<dbReference type="PANTHER" id="PTHR45629">
    <property type="entry name" value="SNF2/RAD54 FAMILY MEMBER"/>
    <property type="match status" value="1"/>
</dbReference>
<dbReference type="InterPro" id="IPR038718">
    <property type="entry name" value="SNF2-like_sf"/>
</dbReference>
<dbReference type="PANTHER" id="PTHR45629:SF7">
    <property type="entry name" value="DNA EXCISION REPAIR PROTEIN ERCC-6-RELATED"/>
    <property type="match status" value="1"/>
</dbReference>
<evidence type="ECO:0000313" key="10">
    <source>
        <dbReference type="Proteomes" id="UP000256690"/>
    </source>
</evidence>
<dbReference type="GeneID" id="38111604"/>
<dbReference type="AlphaFoldDB" id="A0A3D8T5S5"/>
<feature type="domain" description="Helicase ATP-binding" evidence="7">
    <location>
        <begin position="307"/>
        <end position="486"/>
    </location>
</feature>
<evidence type="ECO:0000256" key="4">
    <source>
        <dbReference type="ARBA" id="ARBA00022840"/>
    </source>
</evidence>
<dbReference type="InterPro" id="IPR027417">
    <property type="entry name" value="P-loop_NTPase"/>
</dbReference>
<evidence type="ECO:0000259" key="7">
    <source>
        <dbReference type="PROSITE" id="PS51192"/>
    </source>
</evidence>
<feature type="compositionally biased region" description="Polar residues" evidence="6">
    <location>
        <begin position="101"/>
        <end position="122"/>
    </location>
</feature>
<keyword evidence="5" id="KW-0539">Nucleus</keyword>
<comment type="caution">
    <text evidence="9">The sequence shown here is derived from an EMBL/GenBank/DDBJ whole genome shotgun (WGS) entry which is preliminary data.</text>
</comment>
<dbReference type="EMBL" id="PVWQ01000001">
    <property type="protein sequence ID" value="RDW93912.1"/>
    <property type="molecule type" value="Genomic_DNA"/>
</dbReference>
<dbReference type="CDD" id="cd18793">
    <property type="entry name" value="SF2_C_SNF"/>
    <property type="match status" value="1"/>
</dbReference>
<feature type="region of interest" description="Disordered" evidence="6">
    <location>
        <begin position="79"/>
        <end position="175"/>
    </location>
</feature>
<gene>
    <name evidence="9" type="ORF">DSM5745_01234</name>
</gene>
<dbReference type="Gene3D" id="3.40.50.10810">
    <property type="entry name" value="Tandem AAA-ATPase domain"/>
    <property type="match status" value="1"/>
</dbReference>
<dbReference type="InterPro" id="IPR001650">
    <property type="entry name" value="Helicase_C-like"/>
</dbReference>
<dbReference type="GO" id="GO:0005524">
    <property type="term" value="F:ATP binding"/>
    <property type="evidence" value="ECO:0007669"/>
    <property type="project" value="InterPro"/>
</dbReference>
<feature type="compositionally biased region" description="Acidic residues" evidence="6">
    <location>
        <begin position="130"/>
        <end position="143"/>
    </location>
</feature>
<protein>
    <recommendedName>
        <fullName evidence="11">DNA excision repair protein</fullName>
    </recommendedName>
</protein>
<dbReference type="SMART" id="SM00490">
    <property type="entry name" value="HELICc"/>
    <property type="match status" value="1"/>
</dbReference>
<dbReference type="OrthoDB" id="413460at2759"/>
<accession>A0A3D8T5S5</accession>
<dbReference type="PROSITE" id="PS51194">
    <property type="entry name" value="HELICASE_CTER"/>
    <property type="match status" value="1"/>
</dbReference>
<dbReference type="InterPro" id="IPR050496">
    <property type="entry name" value="SNF2_RAD54_helicase_repair"/>
</dbReference>
<evidence type="ECO:0000259" key="8">
    <source>
        <dbReference type="PROSITE" id="PS51194"/>
    </source>
</evidence>
<dbReference type="InterPro" id="IPR000330">
    <property type="entry name" value="SNF2_N"/>
</dbReference>
<dbReference type="FunFam" id="3.40.50.10810:FF:000019">
    <property type="entry name" value="DNA excision repair protein ERCC-6-like 2 isoform X1"/>
    <property type="match status" value="1"/>
</dbReference>
<dbReference type="SMART" id="SM00487">
    <property type="entry name" value="DEXDc"/>
    <property type="match status" value="1"/>
</dbReference>
<dbReference type="Gene3D" id="3.40.50.300">
    <property type="entry name" value="P-loop containing nucleotide triphosphate hydrolases"/>
    <property type="match status" value="1"/>
</dbReference>
<organism evidence="9 10">
    <name type="scientific">Aspergillus mulundensis</name>
    <dbReference type="NCBI Taxonomy" id="1810919"/>
    <lineage>
        <taxon>Eukaryota</taxon>
        <taxon>Fungi</taxon>
        <taxon>Dikarya</taxon>
        <taxon>Ascomycota</taxon>
        <taxon>Pezizomycotina</taxon>
        <taxon>Eurotiomycetes</taxon>
        <taxon>Eurotiomycetidae</taxon>
        <taxon>Eurotiales</taxon>
        <taxon>Aspergillaceae</taxon>
        <taxon>Aspergillus</taxon>
        <taxon>Aspergillus subgen. Nidulantes</taxon>
    </lineage>
</organism>
<feature type="domain" description="Helicase C-terminal" evidence="8">
    <location>
        <begin position="678"/>
        <end position="832"/>
    </location>
</feature>
<dbReference type="Proteomes" id="UP000256690">
    <property type="component" value="Unassembled WGS sequence"/>
</dbReference>
<dbReference type="Pfam" id="PF14773">
    <property type="entry name" value="VIGSSK"/>
    <property type="match status" value="1"/>
</dbReference>
<feature type="region of interest" description="Disordered" evidence="6">
    <location>
        <begin position="884"/>
        <end position="937"/>
    </location>
</feature>
<dbReference type="GO" id="GO:0005634">
    <property type="term" value="C:nucleus"/>
    <property type="evidence" value="ECO:0007669"/>
    <property type="project" value="UniProtKB-SubCell"/>
</dbReference>
<dbReference type="Pfam" id="PF00271">
    <property type="entry name" value="Helicase_C"/>
    <property type="match status" value="1"/>
</dbReference>
<evidence type="ECO:0000256" key="3">
    <source>
        <dbReference type="ARBA" id="ARBA00022801"/>
    </source>
</evidence>
<dbReference type="InterPro" id="IPR057931">
    <property type="entry name" value="RHH_ERCC6L2"/>
</dbReference>
<proteinExistence type="predicted"/>
<evidence type="ECO:0000256" key="2">
    <source>
        <dbReference type="ARBA" id="ARBA00022741"/>
    </source>
</evidence>
<dbReference type="InterPro" id="IPR014001">
    <property type="entry name" value="Helicase_ATP-bd"/>
</dbReference>
<keyword evidence="2" id="KW-0547">Nucleotide-binding</keyword>
<evidence type="ECO:0000256" key="5">
    <source>
        <dbReference type="ARBA" id="ARBA00023242"/>
    </source>
</evidence>
<dbReference type="PROSITE" id="PS51192">
    <property type="entry name" value="HELICASE_ATP_BIND_1"/>
    <property type="match status" value="1"/>
</dbReference>
<dbReference type="InterPro" id="IPR029256">
    <property type="entry name" value="Heliccase-ass-bd"/>
</dbReference>
<dbReference type="GO" id="GO:0016787">
    <property type="term" value="F:hydrolase activity"/>
    <property type="evidence" value="ECO:0007669"/>
    <property type="project" value="UniProtKB-KW"/>
</dbReference>
<evidence type="ECO:0000313" key="9">
    <source>
        <dbReference type="EMBL" id="RDW93912.1"/>
    </source>
</evidence>
<dbReference type="InterPro" id="IPR049730">
    <property type="entry name" value="SNF2/RAD54-like_C"/>
</dbReference>
<evidence type="ECO:0000256" key="6">
    <source>
        <dbReference type="SAM" id="MobiDB-lite"/>
    </source>
</evidence>
<dbReference type="Pfam" id="PF00176">
    <property type="entry name" value="SNF2-rel_dom"/>
    <property type="match status" value="1"/>
</dbReference>